<gene>
    <name evidence="2" type="primary">PARPA_00522.1 scaffold 888</name>
</gene>
<dbReference type="AlphaFoldDB" id="A0A0B7MQ91"/>
<evidence type="ECO:0000313" key="3">
    <source>
        <dbReference type="Proteomes" id="UP000054107"/>
    </source>
</evidence>
<dbReference type="EMBL" id="LN719137">
    <property type="protein sequence ID" value="CEP07242.1"/>
    <property type="molecule type" value="Genomic_DNA"/>
</dbReference>
<name>A0A0B7MQ91_9FUNG</name>
<protein>
    <submittedName>
        <fullName evidence="2">Uncharacterized protein</fullName>
    </submittedName>
</protein>
<feature type="transmembrane region" description="Helical" evidence="1">
    <location>
        <begin position="130"/>
        <end position="155"/>
    </location>
</feature>
<evidence type="ECO:0000256" key="1">
    <source>
        <dbReference type="SAM" id="Phobius"/>
    </source>
</evidence>
<feature type="transmembrane region" description="Helical" evidence="1">
    <location>
        <begin position="51"/>
        <end position="69"/>
    </location>
</feature>
<keyword evidence="1" id="KW-1133">Transmembrane helix</keyword>
<proteinExistence type="predicted"/>
<sequence>MSLQIDFVCITFIILPFISTNVTVIGLSVALYLKNMELAWKFYEILYMQWLFYWPALLLMVLAAGLRLIKILKQHLHNQIKTGNKTSAQNIKNGLFKIRMIMSITITAASIFTIIRYTHTFLGDISYKDYSATLLVIIVSEYHISLATSLIFIFVSLNPTALGFYSFSSDERDTSNTTTDFIIHIEEPVDVASKTNMQTGMYSFQEQSLDNLSQIPKDYRCASSDSVIAYEFSEENNTLSIPLISLPDQYK</sequence>
<keyword evidence="1" id="KW-0472">Membrane</keyword>
<keyword evidence="1" id="KW-0812">Transmembrane</keyword>
<accession>A0A0B7MQ91</accession>
<feature type="transmembrane region" description="Helical" evidence="1">
    <location>
        <begin position="100"/>
        <end position="118"/>
    </location>
</feature>
<organism evidence="2 3">
    <name type="scientific">Parasitella parasitica</name>
    <dbReference type="NCBI Taxonomy" id="35722"/>
    <lineage>
        <taxon>Eukaryota</taxon>
        <taxon>Fungi</taxon>
        <taxon>Fungi incertae sedis</taxon>
        <taxon>Mucoromycota</taxon>
        <taxon>Mucoromycotina</taxon>
        <taxon>Mucoromycetes</taxon>
        <taxon>Mucorales</taxon>
        <taxon>Mucorineae</taxon>
        <taxon>Mucoraceae</taxon>
        <taxon>Parasitella</taxon>
    </lineage>
</organism>
<feature type="transmembrane region" description="Helical" evidence="1">
    <location>
        <begin position="7"/>
        <end position="31"/>
    </location>
</feature>
<evidence type="ECO:0000313" key="2">
    <source>
        <dbReference type="EMBL" id="CEP07242.1"/>
    </source>
</evidence>
<dbReference type="OrthoDB" id="10501867at2759"/>
<reference evidence="2 3" key="1">
    <citation type="submission" date="2014-09" db="EMBL/GenBank/DDBJ databases">
        <authorList>
            <person name="Ellenberger Sabrina"/>
        </authorList>
    </citation>
    <scope>NUCLEOTIDE SEQUENCE [LARGE SCALE GENOMIC DNA]</scope>
    <source>
        <strain evidence="2 3">CBS 412.66</strain>
    </source>
</reference>
<keyword evidence="3" id="KW-1185">Reference proteome</keyword>
<dbReference type="Proteomes" id="UP000054107">
    <property type="component" value="Unassembled WGS sequence"/>
</dbReference>